<accession>A0A2N5CZN0</accession>
<evidence type="ECO:0000313" key="5">
    <source>
        <dbReference type="Proteomes" id="UP000234483"/>
    </source>
</evidence>
<dbReference type="GO" id="GO:0016740">
    <property type="term" value="F:transferase activity"/>
    <property type="evidence" value="ECO:0007669"/>
    <property type="project" value="UniProtKB-KW"/>
</dbReference>
<dbReference type="Proteomes" id="UP000234483">
    <property type="component" value="Unassembled WGS sequence"/>
</dbReference>
<dbReference type="InterPro" id="IPR007361">
    <property type="entry name" value="DUF427"/>
</dbReference>
<dbReference type="Proteomes" id="UP000281192">
    <property type="component" value="Chromosome"/>
</dbReference>
<dbReference type="RefSeq" id="WP_101711843.1">
    <property type="nucleotide sequence ID" value="NZ_CP026100.1"/>
</dbReference>
<feature type="region of interest" description="Disordered" evidence="1">
    <location>
        <begin position="166"/>
        <end position="189"/>
    </location>
</feature>
<dbReference type="EMBL" id="CP026100">
    <property type="protein sequence ID" value="AYV49428.1"/>
    <property type="molecule type" value="Genomic_DNA"/>
</dbReference>
<dbReference type="InterPro" id="IPR038694">
    <property type="entry name" value="DUF427_sf"/>
</dbReference>
<dbReference type="OrthoDB" id="9815163at2"/>
<gene>
    <name evidence="3" type="ORF">C1707_02465</name>
    <name evidence="4" type="ORF">CFHF_03705</name>
</gene>
<dbReference type="EMBL" id="PJRQ01000008">
    <property type="protein sequence ID" value="PLR19284.1"/>
    <property type="molecule type" value="Genomic_DNA"/>
</dbReference>
<evidence type="ECO:0000313" key="4">
    <source>
        <dbReference type="EMBL" id="PLR19284.1"/>
    </source>
</evidence>
<feature type="domain" description="DUF427" evidence="2">
    <location>
        <begin position="19"/>
        <end position="110"/>
    </location>
</feature>
<dbReference type="KEGG" id="cfh:C1707_02465"/>
<sequence>MQSSDPNHPITCARESGRVRVLFEGHEIADSDDVLVLREADYPPVRYFPRDDVAMAFLRRSDKTTRCPYKGVATYYTIYRDRQIIEDAVWSYEAPLPGMERLAGRLAFYPQHVDFQNDALSPAETATLPPGTAPRDARDIDEIVRHTDSGSGSSQAEHWDANVSMPDDEAWEGDEDQVVGRPYHGTGSI</sequence>
<keyword evidence="6" id="KW-1185">Reference proteome</keyword>
<dbReference type="PANTHER" id="PTHR34310">
    <property type="entry name" value="DUF427 DOMAIN PROTEIN (AFU_ORTHOLOGUE AFUA_3G02220)"/>
    <property type="match status" value="1"/>
</dbReference>
<evidence type="ECO:0000313" key="6">
    <source>
        <dbReference type="Proteomes" id="UP000281192"/>
    </source>
</evidence>
<reference evidence="3 6" key="2">
    <citation type="submission" date="2018-01" db="EMBL/GenBank/DDBJ databases">
        <title>Complete genome sequence of Caulobacter flavus RHGG3.</title>
        <authorList>
            <person name="Yang E."/>
        </authorList>
    </citation>
    <scope>NUCLEOTIDE SEQUENCE [LARGE SCALE GENOMIC DNA]</scope>
    <source>
        <strain evidence="3 6">RHGG3</strain>
    </source>
</reference>
<name>A0A2N5CZN0_9CAUL</name>
<evidence type="ECO:0000313" key="3">
    <source>
        <dbReference type="EMBL" id="AYV49428.1"/>
    </source>
</evidence>
<evidence type="ECO:0000259" key="2">
    <source>
        <dbReference type="Pfam" id="PF04248"/>
    </source>
</evidence>
<dbReference type="PANTHER" id="PTHR34310:SF9">
    <property type="entry name" value="BLR5716 PROTEIN"/>
    <property type="match status" value="1"/>
</dbReference>
<protein>
    <submittedName>
        <fullName evidence="4">Nucleotidyltransferase domain-containing protein</fullName>
    </submittedName>
</protein>
<keyword evidence="4" id="KW-0808">Transferase</keyword>
<proteinExistence type="predicted"/>
<organism evidence="4 5">
    <name type="scientific">Caulobacter flavus</name>
    <dbReference type="NCBI Taxonomy" id="1679497"/>
    <lineage>
        <taxon>Bacteria</taxon>
        <taxon>Pseudomonadati</taxon>
        <taxon>Pseudomonadota</taxon>
        <taxon>Alphaproteobacteria</taxon>
        <taxon>Caulobacterales</taxon>
        <taxon>Caulobacteraceae</taxon>
        <taxon>Caulobacter</taxon>
    </lineage>
</organism>
<feature type="compositionally biased region" description="Acidic residues" evidence="1">
    <location>
        <begin position="166"/>
        <end position="177"/>
    </location>
</feature>
<reference evidence="4 5" key="1">
    <citation type="submission" date="2017-12" db="EMBL/GenBank/DDBJ databases">
        <title>The genome sequence of Caulobacter flavus CGMCC1 15093.</title>
        <authorList>
            <person name="Gao J."/>
            <person name="Mao X."/>
            <person name="Sun J."/>
        </authorList>
    </citation>
    <scope>NUCLEOTIDE SEQUENCE [LARGE SCALE GENOMIC DNA]</scope>
    <source>
        <strain evidence="4 5">CGMCC1 15093</strain>
    </source>
</reference>
<dbReference type="AlphaFoldDB" id="A0A2N5CZN0"/>
<dbReference type="Gene3D" id="2.170.150.40">
    <property type="entry name" value="Domain of unknown function (DUF427)"/>
    <property type="match status" value="1"/>
</dbReference>
<evidence type="ECO:0000256" key="1">
    <source>
        <dbReference type="SAM" id="MobiDB-lite"/>
    </source>
</evidence>
<dbReference type="Pfam" id="PF04248">
    <property type="entry name" value="NTP_transf_9"/>
    <property type="match status" value="1"/>
</dbReference>